<dbReference type="InterPro" id="IPR000953">
    <property type="entry name" value="Chromo/chromo_shadow_dom"/>
</dbReference>
<dbReference type="CDD" id="cd00024">
    <property type="entry name" value="CD_CSD"/>
    <property type="match status" value="1"/>
</dbReference>
<dbReference type="PRINTS" id="PR00504">
    <property type="entry name" value="CHROMODOMAIN"/>
</dbReference>
<feature type="region of interest" description="Disordered" evidence="3">
    <location>
        <begin position="245"/>
        <end position="270"/>
    </location>
</feature>
<feature type="compositionally biased region" description="Acidic residues" evidence="3">
    <location>
        <begin position="248"/>
        <end position="257"/>
    </location>
</feature>
<dbReference type="SUPFAM" id="SSF54160">
    <property type="entry name" value="Chromo domain-like"/>
    <property type="match status" value="1"/>
</dbReference>
<evidence type="ECO:0000313" key="6">
    <source>
        <dbReference type="WBParaSite" id="GPLIN_001115600"/>
    </source>
</evidence>
<proteinExistence type="predicted"/>
<evidence type="ECO:0000256" key="1">
    <source>
        <dbReference type="ARBA" id="ARBA00004123"/>
    </source>
</evidence>
<reference evidence="5" key="1">
    <citation type="submission" date="2013-12" db="EMBL/GenBank/DDBJ databases">
        <authorList>
            <person name="Aslett M."/>
        </authorList>
    </citation>
    <scope>NUCLEOTIDE SEQUENCE [LARGE SCALE GENOMIC DNA]</scope>
    <source>
        <strain evidence="5">Lindley</strain>
    </source>
</reference>
<dbReference type="Pfam" id="PF00385">
    <property type="entry name" value="Chromo"/>
    <property type="match status" value="1"/>
</dbReference>
<accession>A0A183CE52</accession>
<evidence type="ECO:0000256" key="2">
    <source>
        <dbReference type="ARBA" id="ARBA00023242"/>
    </source>
</evidence>
<evidence type="ECO:0000256" key="3">
    <source>
        <dbReference type="SAM" id="MobiDB-lite"/>
    </source>
</evidence>
<reference evidence="6" key="3">
    <citation type="submission" date="2016-06" db="UniProtKB">
        <authorList>
            <consortium name="WormBaseParasite"/>
        </authorList>
    </citation>
    <scope>IDENTIFICATION</scope>
</reference>
<dbReference type="InterPro" id="IPR023780">
    <property type="entry name" value="Chromo_domain"/>
</dbReference>
<evidence type="ECO:0000259" key="4">
    <source>
        <dbReference type="PROSITE" id="PS50013"/>
    </source>
</evidence>
<dbReference type="WBParaSite" id="GPLIN_001115600">
    <property type="protein sequence ID" value="GPLIN_001115600"/>
    <property type="gene ID" value="GPLIN_001115600"/>
</dbReference>
<keyword evidence="2" id="KW-0539">Nucleus</keyword>
<name>A0A183CE52_GLOPA</name>
<dbReference type="PROSITE" id="PS50013">
    <property type="entry name" value="CHROMO_2"/>
    <property type="match status" value="1"/>
</dbReference>
<organism evidence="5 6">
    <name type="scientific">Globodera pallida</name>
    <name type="common">Potato cyst nematode worm</name>
    <name type="synonym">Heterodera pallida</name>
    <dbReference type="NCBI Taxonomy" id="36090"/>
    <lineage>
        <taxon>Eukaryota</taxon>
        <taxon>Metazoa</taxon>
        <taxon>Ecdysozoa</taxon>
        <taxon>Nematoda</taxon>
        <taxon>Chromadorea</taxon>
        <taxon>Rhabditida</taxon>
        <taxon>Tylenchina</taxon>
        <taxon>Tylenchomorpha</taxon>
        <taxon>Tylenchoidea</taxon>
        <taxon>Heteroderidae</taxon>
        <taxon>Heteroderinae</taxon>
        <taxon>Globodera</taxon>
    </lineage>
</organism>
<dbReference type="AlphaFoldDB" id="A0A183CE52"/>
<dbReference type="SMART" id="SM00298">
    <property type="entry name" value="CHROMO"/>
    <property type="match status" value="1"/>
</dbReference>
<sequence>MPAKKNDISGSDGSGEEEKEEFEVERILAKRVTKNGRVEFKVHWKNYLDAHDSWEPQENLGGSKALLDEFLQRKGNKRENKKPTTSRTPVLLWHALLFDGIYLNDAGEMKFVVLRHEDKIRSLTYKEVKETDPRGLCDYLIGKVKFVKPKGEPPLASLAIPSGEQRQQILKQISDEFGLRFNALFAGPSIQPEVTFLWPLTDWNQFLWSVRGILSKFFFGLRCDRTTKHLAIDGARPMEEIPPIPVIEEPEDDDNDGEIGSGHSEDPSRFSVVVPHRDLPLEKLANALMLRLEIKKEHWLKVNRQLLTYAIMGKCSTVFK</sequence>
<dbReference type="InterPro" id="IPR051219">
    <property type="entry name" value="Heterochromatin_chromo-domain"/>
</dbReference>
<comment type="subcellular location">
    <subcellularLocation>
        <location evidence="1">Nucleus</location>
    </subcellularLocation>
</comment>
<feature type="domain" description="Chromo" evidence="4">
    <location>
        <begin position="22"/>
        <end position="82"/>
    </location>
</feature>
<evidence type="ECO:0000313" key="5">
    <source>
        <dbReference type="Proteomes" id="UP000050741"/>
    </source>
</evidence>
<dbReference type="Gene3D" id="2.40.50.40">
    <property type="match status" value="1"/>
</dbReference>
<dbReference type="GO" id="GO:0005634">
    <property type="term" value="C:nucleus"/>
    <property type="evidence" value="ECO:0007669"/>
    <property type="project" value="UniProtKB-SubCell"/>
</dbReference>
<dbReference type="InterPro" id="IPR016197">
    <property type="entry name" value="Chromo-like_dom_sf"/>
</dbReference>
<keyword evidence="5" id="KW-1185">Reference proteome</keyword>
<protein>
    <submittedName>
        <fullName evidence="6">Chromo domain-containing protein</fullName>
    </submittedName>
</protein>
<dbReference type="InterPro" id="IPR017984">
    <property type="entry name" value="Chromo_dom_subgr"/>
</dbReference>
<reference evidence="5" key="2">
    <citation type="submission" date="2014-05" db="EMBL/GenBank/DDBJ databases">
        <title>The genome and life-stage specific transcriptomes of Globodera pallida elucidate key aspects of plant parasitism by a cyst nematode.</title>
        <authorList>
            <person name="Cotton J.A."/>
            <person name="Lilley C.J."/>
            <person name="Jones L.M."/>
            <person name="Kikuchi T."/>
            <person name="Reid A.J."/>
            <person name="Thorpe P."/>
            <person name="Tsai I.J."/>
            <person name="Beasley H."/>
            <person name="Blok V."/>
            <person name="Cock P.J.A."/>
            <person name="Van den Akker S.E."/>
            <person name="Holroyd N."/>
            <person name="Hunt M."/>
            <person name="Mantelin S."/>
            <person name="Naghra H."/>
            <person name="Pain A."/>
            <person name="Palomares-Rius J.E."/>
            <person name="Zarowiecki M."/>
            <person name="Berriman M."/>
            <person name="Jones J.T."/>
            <person name="Urwin P.E."/>
        </authorList>
    </citation>
    <scope>NUCLEOTIDE SEQUENCE [LARGE SCALE GENOMIC DNA]</scope>
    <source>
        <strain evidence="5">Lindley</strain>
    </source>
</reference>
<dbReference type="Proteomes" id="UP000050741">
    <property type="component" value="Unassembled WGS sequence"/>
</dbReference>
<dbReference type="PANTHER" id="PTHR22812">
    <property type="entry name" value="CHROMOBOX PROTEIN"/>
    <property type="match status" value="1"/>
</dbReference>
<feature type="region of interest" description="Disordered" evidence="3">
    <location>
        <begin position="1"/>
        <end position="22"/>
    </location>
</feature>